<dbReference type="InterPro" id="IPR018376">
    <property type="entry name" value="Enoyl-CoA_hyd/isom_CS"/>
</dbReference>
<dbReference type="AlphaFoldDB" id="A0A1H4KLE5"/>
<dbReference type="PANTHER" id="PTHR43802">
    <property type="entry name" value="ENOYL-COA HYDRATASE"/>
    <property type="match status" value="1"/>
</dbReference>
<dbReference type="GO" id="GO:0003824">
    <property type="term" value="F:catalytic activity"/>
    <property type="evidence" value="ECO:0007669"/>
    <property type="project" value="InterPro"/>
</dbReference>
<gene>
    <name evidence="3" type="ORF">SAMN04490356_0778</name>
</gene>
<dbReference type="InterPro" id="IPR029045">
    <property type="entry name" value="ClpP/crotonase-like_dom_sf"/>
</dbReference>
<dbReference type="CDD" id="cd06558">
    <property type="entry name" value="crotonase-like"/>
    <property type="match status" value="1"/>
</dbReference>
<dbReference type="Pfam" id="PF00378">
    <property type="entry name" value="ECH_1"/>
    <property type="match status" value="1"/>
</dbReference>
<evidence type="ECO:0000256" key="1">
    <source>
        <dbReference type="ARBA" id="ARBA00005254"/>
    </source>
</evidence>
<dbReference type="PROSITE" id="PS00166">
    <property type="entry name" value="ENOYL_COA_HYDRATASE"/>
    <property type="match status" value="1"/>
</dbReference>
<dbReference type="NCBIfam" id="NF006109">
    <property type="entry name" value="PRK08260.1"/>
    <property type="match status" value="1"/>
</dbReference>
<organism evidence="3 4">
    <name type="scientific">Streptomyces melanosporofaciens</name>
    <dbReference type="NCBI Taxonomy" id="67327"/>
    <lineage>
        <taxon>Bacteria</taxon>
        <taxon>Bacillati</taxon>
        <taxon>Actinomycetota</taxon>
        <taxon>Actinomycetes</taxon>
        <taxon>Kitasatosporales</taxon>
        <taxon>Streptomycetaceae</taxon>
        <taxon>Streptomyces</taxon>
        <taxon>Streptomyces violaceusniger group</taxon>
    </lineage>
</organism>
<evidence type="ECO:0000313" key="3">
    <source>
        <dbReference type="EMBL" id="SEB58742.1"/>
    </source>
</evidence>
<keyword evidence="4" id="KW-1185">Reference proteome</keyword>
<dbReference type="SUPFAM" id="SSF52096">
    <property type="entry name" value="ClpP/crotonase"/>
    <property type="match status" value="1"/>
</dbReference>
<dbReference type="RefSeq" id="WP_093460293.1">
    <property type="nucleotide sequence ID" value="NZ_FNST01000002.1"/>
</dbReference>
<dbReference type="InterPro" id="IPR001753">
    <property type="entry name" value="Enoyl-CoA_hydra/iso"/>
</dbReference>
<dbReference type="Gene3D" id="3.90.226.10">
    <property type="entry name" value="2-enoyl-CoA Hydratase, Chain A, domain 1"/>
    <property type="match status" value="1"/>
</dbReference>
<proteinExistence type="inferred from homology"/>
<dbReference type="Proteomes" id="UP000198609">
    <property type="component" value="Unassembled WGS sequence"/>
</dbReference>
<reference evidence="4" key="1">
    <citation type="submission" date="2016-10" db="EMBL/GenBank/DDBJ databases">
        <authorList>
            <person name="Varghese N."/>
            <person name="Submissions S."/>
        </authorList>
    </citation>
    <scope>NUCLEOTIDE SEQUENCE [LARGE SCALE GENOMIC DNA]</scope>
    <source>
        <strain evidence="4">DSM 40318</strain>
    </source>
</reference>
<evidence type="ECO:0000313" key="4">
    <source>
        <dbReference type="Proteomes" id="UP000198609"/>
    </source>
</evidence>
<comment type="similarity">
    <text evidence="1 2">Belongs to the enoyl-CoA hydratase/isomerase family.</text>
</comment>
<evidence type="ECO:0000256" key="2">
    <source>
        <dbReference type="RuleBase" id="RU003707"/>
    </source>
</evidence>
<protein>
    <submittedName>
        <fullName evidence="3">Enoyl-CoA hydratase/carnithine racemase</fullName>
    </submittedName>
</protein>
<sequence length="281" mass="29646">MGSYQQISYAVADSVATITLDRPETRNGYSRRMAQELRDAFGRADAEEDVRVVVLTGAGRDFCVGADLSGGFGVSGPGGDDFPPLDLEPASAVSSRIFAMSKPVIAAINGAAVGAGATVPLAADFRLAATNCRLGFPFTRRGIVPEGGSSWFLPRLVGLPTALDWLITGRVFGAQEALEAGLMRSLHEPDALLDAAYDLASEIIKHTAPVAVAIARQMVYRMSALNSPGSSYELDTLLVADLTRKPDAAEGVASFLEKRAPKFPAAVSEGLPEYLPWVSEG</sequence>
<dbReference type="PANTHER" id="PTHR43802:SF1">
    <property type="entry name" value="IP11341P-RELATED"/>
    <property type="match status" value="1"/>
</dbReference>
<dbReference type="EMBL" id="FNST01000002">
    <property type="protein sequence ID" value="SEB58742.1"/>
    <property type="molecule type" value="Genomic_DNA"/>
</dbReference>
<name>A0A1H4KLE5_STRMJ</name>
<accession>A0A1H4KLE5</accession>